<evidence type="ECO:0000313" key="2">
    <source>
        <dbReference type="EMBL" id="PPR04688.1"/>
    </source>
</evidence>
<dbReference type="Proteomes" id="UP000284842">
    <property type="component" value="Unassembled WGS sequence"/>
</dbReference>
<dbReference type="InterPro" id="IPR032675">
    <property type="entry name" value="LRR_dom_sf"/>
</dbReference>
<dbReference type="AlphaFoldDB" id="A0A409YNR6"/>
<dbReference type="EMBL" id="NHTK01000905">
    <property type="protein sequence ID" value="PPR04688.1"/>
    <property type="molecule type" value="Genomic_DNA"/>
</dbReference>
<keyword evidence="3" id="KW-1185">Reference proteome</keyword>
<protein>
    <submittedName>
        <fullName evidence="2">Uncharacterized protein</fullName>
    </submittedName>
</protein>
<proteinExistence type="predicted"/>
<organism evidence="2 3">
    <name type="scientific">Panaeolus cyanescens</name>
    <dbReference type="NCBI Taxonomy" id="181874"/>
    <lineage>
        <taxon>Eukaryota</taxon>
        <taxon>Fungi</taxon>
        <taxon>Dikarya</taxon>
        <taxon>Basidiomycota</taxon>
        <taxon>Agaricomycotina</taxon>
        <taxon>Agaricomycetes</taxon>
        <taxon>Agaricomycetidae</taxon>
        <taxon>Agaricales</taxon>
        <taxon>Agaricineae</taxon>
        <taxon>Galeropsidaceae</taxon>
        <taxon>Panaeolus</taxon>
    </lineage>
</organism>
<sequence>MTTSACSGPVTEEGDLVHLARILENSTIDTERGRLSSRFYDIGDAGCSLLFRYLDGEIDSVEVQRHANPVVSPRSPKQWPSCRTTNESISTASLIRFTAVDLWGVSMSDPGFASLVSWISARSIPTGMTMLKILDLRRNLIIGSIAMAKDFIQCFTSVPASQSLRTLVFSNNPLSPEFRRTLISLLHNIPSLRELSLSMTGLTSKDGKALGKYFCRVSPPCRLVKFDANANQLGVKGIKYIVNSLRHCYSLEVVELYANSNDGSSSPATSSSEDDGSHGEIANAASYRMLEQVRSRYLMRNYFLKSSIKEQALELLKATRVLLSKPAVSLPAPPGSTSHTCISTPCFSTLPNELKLGILAELAPHLSHQQFMHVIEYGSLRETLPSVELRLPKLQLSARGSAEKPTTSRKFGSIVRTSPTTPSAQSNTTHYPNEKGTALQAWLELVGCDMYEPSDQETNHHYFTQI</sequence>
<gene>
    <name evidence="2" type="ORF">CVT24_011905</name>
</gene>
<name>A0A409YNR6_9AGAR</name>
<evidence type="ECO:0000256" key="1">
    <source>
        <dbReference type="SAM" id="MobiDB-lite"/>
    </source>
</evidence>
<accession>A0A409YNR6</accession>
<dbReference type="OrthoDB" id="120976at2759"/>
<dbReference type="InParanoid" id="A0A409YNR6"/>
<feature type="region of interest" description="Disordered" evidence="1">
    <location>
        <begin position="398"/>
        <end position="432"/>
    </location>
</feature>
<feature type="compositionally biased region" description="Polar residues" evidence="1">
    <location>
        <begin position="404"/>
        <end position="431"/>
    </location>
</feature>
<comment type="caution">
    <text evidence="2">The sequence shown here is derived from an EMBL/GenBank/DDBJ whole genome shotgun (WGS) entry which is preliminary data.</text>
</comment>
<dbReference type="SUPFAM" id="SSF52047">
    <property type="entry name" value="RNI-like"/>
    <property type="match status" value="1"/>
</dbReference>
<reference evidence="2 3" key="1">
    <citation type="journal article" date="2018" name="Evol. Lett.">
        <title>Horizontal gene cluster transfer increased hallucinogenic mushroom diversity.</title>
        <authorList>
            <person name="Reynolds H.T."/>
            <person name="Vijayakumar V."/>
            <person name="Gluck-Thaler E."/>
            <person name="Korotkin H.B."/>
            <person name="Matheny P.B."/>
            <person name="Slot J.C."/>
        </authorList>
    </citation>
    <scope>NUCLEOTIDE SEQUENCE [LARGE SCALE GENOMIC DNA]</scope>
    <source>
        <strain evidence="2 3">2629</strain>
    </source>
</reference>
<dbReference type="STRING" id="181874.A0A409YNR6"/>
<evidence type="ECO:0000313" key="3">
    <source>
        <dbReference type="Proteomes" id="UP000284842"/>
    </source>
</evidence>
<dbReference type="Gene3D" id="3.80.10.10">
    <property type="entry name" value="Ribonuclease Inhibitor"/>
    <property type="match status" value="1"/>
</dbReference>